<dbReference type="Proteomes" id="UP001595420">
    <property type="component" value="Unassembled WGS sequence"/>
</dbReference>
<reference evidence="2" key="1">
    <citation type="journal article" date="2019" name="Int. J. Syst. Evol. Microbiol.">
        <title>The Global Catalogue of Microorganisms (GCM) 10K type strain sequencing project: providing services to taxonomists for standard genome sequencing and annotation.</title>
        <authorList>
            <consortium name="The Broad Institute Genomics Platform"/>
            <consortium name="The Broad Institute Genome Sequencing Center for Infectious Disease"/>
            <person name="Wu L."/>
            <person name="Ma J."/>
        </authorList>
    </citation>
    <scope>NUCLEOTIDE SEQUENCE [LARGE SCALE GENOMIC DNA]</scope>
    <source>
        <strain evidence="2">CGMCC 1.16855</strain>
    </source>
</reference>
<comment type="caution">
    <text evidence="1">The sequence shown here is derived from an EMBL/GenBank/DDBJ whole genome shotgun (WGS) entry which is preliminary data.</text>
</comment>
<accession>A0ABV7BYT7</accession>
<organism evidence="1 2">
    <name type="scientific">Falsiroseomonas tokyonensis</name>
    <dbReference type="NCBI Taxonomy" id="430521"/>
    <lineage>
        <taxon>Bacteria</taxon>
        <taxon>Pseudomonadati</taxon>
        <taxon>Pseudomonadota</taxon>
        <taxon>Alphaproteobacteria</taxon>
        <taxon>Acetobacterales</taxon>
        <taxon>Roseomonadaceae</taxon>
        <taxon>Falsiroseomonas</taxon>
    </lineage>
</organism>
<evidence type="ECO:0000313" key="2">
    <source>
        <dbReference type="Proteomes" id="UP001595420"/>
    </source>
</evidence>
<sequence length="143" mass="15558">MSISIAPIGRLRTGARVSAMRNEFYLGSTVTWFGEFRDPVTGAASDPTGEVEFDFLWPGAVLPDAIIGAKSATGIFAAPRLLITAGLWTVRLFANGARVDERTFVVEQGAFPEPPPNTGTVRFTDNIRIRLTEDGRARLTEET</sequence>
<dbReference type="RefSeq" id="WP_216839118.1">
    <property type="nucleotide sequence ID" value="NZ_JAFNJS010000008.1"/>
</dbReference>
<gene>
    <name evidence="1" type="ORF">ACFOD3_23515</name>
</gene>
<dbReference type="EMBL" id="JBHRSB010000008">
    <property type="protein sequence ID" value="MFC3002887.1"/>
    <property type="molecule type" value="Genomic_DNA"/>
</dbReference>
<keyword evidence="2" id="KW-1185">Reference proteome</keyword>
<name>A0ABV7BYT7_9PROT</name>
<proteinExistence type="predicted"/>
<protein>
    <submittedName>
        <fullName evidence="1">Uncharacterized protein</fullName>
    </submittedName>
</protein>
<evidence type="ECO:0000313" key="1">
    <source>
        <dbReference type="EMBL" id="MFC3002887.1"/>
    </source>
</evidence>